<reference evidence="2" key="1">
    <citation type="submission" date="2016-03" db="EMBL/GenBank/DDBJ databases">
        <title>Draft genome sequence of Rosellinia necatrix.</title>
        <authorList>
            <person name="Kanematsu S."/>
        </authorList>
    </citation>
    <scope>NUCLEOTIDE SEQUENCE [LARGE SCALE GENOMIC DNA]</scope>
    <source>
        <strain evidence="2">W97</strain>
    </source>
</reference>
<dbReference type="Proteomes" id="UP000054516">
    <property type="component" value="Unassembled WGS sequence"/>
</dbReference>
<evidence type="ECO:0000313" key="3">
    <source>
        <dbReference type="Proteomes" id="UP000054516"/>
    </source>
</evidence>
<accession>A0A1W2TMH9</accession>
<dbReference type="AlphaFoldDB" id="A0A1W2TMH9"/>
<feature type="region of interest" description="Disordered" evidence="1">
    <location>
        <begin position="184"/>
        <end position="209"/>
    </location>
</feature>
<feature type="compositionally biased region" description="Basic and acidic residues" evidence="1">
    <location>
        <begin position="559"/>
        <end position="571"/>
    </location>
</feature>
<gene>
    <name evidence="2" type="ORF">SAMD00023353_3800620</name>
</gene>
<dbReference type="OMA" id="RKIHEPA"/>
<dbReference type="EMBL" id="DF977483">
    <property type="protein sequence ID" value="GAP89543.1"/>
    <property type="molecule type" value="Genomic_DNA"/>
</dbReference>
<feature type="compositionally biased region" description="Acidic residues" evidence="1">
    <location>
        <begin position="572"/>
        <end position="584"/>
    </location>
</feature>
<evidence type="ECO:0000313" key="2">
    <source>
        <dbReference type="EMBL" id="GAP89543.1"/>
    </source>
</evidence>
<proteinExistence type="predicted"/>
<evidence type="ECO:0000256" key="1">
    <source>
        <dbReference type="SAM" id="MobiDB-lite"/>
    </source>
</evidence>
<dbReference type="OrthoDB" id="5426563at2759"/>
<feature type="region of interest" description="Disordered" evidence="1">
    <location>
        <begin position="62"/>
        <end position="83"/>
    </location>
</feature>
<feature type="region of interest" description="Disordered" evidence="1">
    <location>
        <begin position="543"/>
        <end position="584"/>
    </location>
</feature>
<protein>
    <submittedName>
        <fullName evidence="2">Uncharacterized protein</fullName>
    </submittedName>
</protein>
<sequence length="584" mass="65015">MNWTEGSLARHSRGRQRNALLARQKQHFAKARSNILNGGAKQEPIAISFLAPEATPKLPRQTFLSQGRRDENPTPLLLPAGRGSRLEHSAYIRGNDGENPTTTVERRKKLLEKLDWAGLGLQKPLDISFPGQVYATKRWARVAKPPEKVQIEPRKHVVADGGGRRKHLKKTSMRIRIGSQEIRPSIATGSQLSVDRHAPQHNRTPGDSQQRQFLELEEYEYTGRASNRMSSALATSLGKPETPVKIIYSSPAIHEPAPRRNGNFRILQWSPSSSDDQGSMQVEVGRPIQLVPPSQESEQQSWRDWILCEDPTTLQLDSPLTAMASSEIHIEDSGSSVLILPAHLQPRLPSLHLSSESDVPPRHRSSEHSSIEAIAKNHSTLQHGRHSSESHKWLPSNRQCIRENTLGDPDNINDMWMKFACGDEQNSDKLINDAFKQAAHQVAVEMRPSNSSSSTDGPPETVATCGTELSSTNHWYERDKVSLGSSRSRLATKGTIDTEIEPSNLNTARPSVRSMRNLSHFVIPKPFVGKKVNKNSTTRVLGTNILTGGKGRGRKRRRTALDGRTDIRDLPDFDGDPIEEMGND</sequence>
<name>A0A1W2TMH9_ROSNE</name>
<organism evidence="2">
    <name type="scientific">Rosellinia necatrix</name>
    <name type="common">White root-rot fungus</name>
    <dbReference type="NCBI Taxonomy" id="77044"/>
    <lineage>
        <taxon>Eukaryota</taxon>
        <taxon>Fungi</taxon>
        <taxon>Dikarya</taxon>
        <taxon>Ascomycota</taxon>
        <taxon>Pezizomycotina</taxon>
        <taxon>Sordariomycetes</taxon>
        <taxon>Xylariomycetidae</taxon>
        <taxon>Xylariales</taxon>
        <taxon>Xylariaceae</taxon>
        <taxon>Rosellinia</taxon>
    </lineage>
</organism>
<keyword evidence="3" id="KW-1185">Reference proteome</keyword>